<keyword evidence="4 8" id="KW-0812">Transmembrane</keyword>
<evidence type="ECO:0000256" key="2">
    <source>
        <dbReference type="ARBA" id="ARBA00022603"/>
    </source>
</evidence>
<dbReference type="Gene3D" id="3.90.120.10">
    <property type="entry name" value="DNA Methylase, subunit A, domain 2"/>
    <property type="match status" value="1"/>
</dbReference>
<evidence type="ECO:0000256" key="7">
    <source>
        <dbReference type="SAM" id="MobiDB-lite"/>
    </source>
</evidence>
<dbReference type="SUPFAM" id="SSF53098">
    <property type="entry name" value="Ribonuclease H-like"/>
    <property type="match status" value="1"/>
</dbReference>
<dbReference type="InterPro" id="IPR001525">
    <property type="entry name" value="C5_MeTfrase"/>
</dbReference>
<evidence type="ECO:0000256" key="3">
    <source>
        <dbReference type="ARBA" id="ARBA00022679"/>
    </source>
</evidence>
<dbReference type="PROSITE" id="PS50879">
    <property type="entry name" value="RNASE_H_1"/>
    <property type="match status" value="1"/>
</dbReference>
<feature type="domain" description="RNase H type-1" evidence="10">
    <location>
        <begin position="2618"/>
        <end position="2772"/>
    </location>
</feature>
<evidence type="ECO:0000256" key="1">
    <source>
        <dbReference type="ARBA" id="ARBA00004141"/>
    </source>
</evidence>
<dbReference type="Pfam" id="PF00078">
    <property type="entry name" value="RVT_1"/>
    <property type="match status" value="1"/>
</dbReference>
<dbReference type="InterPro" id="IPR005821">
    <property type="entry name" value="Ion_trans_dom"/>
</dbReference>
<organism evidence="11 12">
    <name type="scientific">Durusdinium trenchii</name>
    <dbReference type="NCBI Taxonomy" id="1381693"/>
    <lineage>
        <taxon>Eukaryota</taxon>
        <taxon>Sar</taxon>
        <taxon>Alveolata</taxon>
        <taxon>Dinophyceae</taxon>
        <taxon>Suessiales</taxon>
        <taxon>Symbiodiniaceae</taxon>
        <taxon>Durusdinium</taxon>
    </lineage>
</organism>
<gene>
    <name evidence="11" type="ORF">CCMP2556_LOCUS46047</name>
</gene>
<feature type="region of interest" description="Disordered" evidence="7">
    <location>
        <begin position="1371"/>
        <end position="1428"/>
    </location>
</feature>
<dbReference type="InterPro" id="IPR036397">
    <property type="entry name" value="RNaseH_sf"/>
</dbReference>
<comment type="caution">
    <text evidence="11">The sequence shown here is derived from an EMBL/GenBank/DDBJ whole genome shotgun (WGS) entry which is preliminary data.</text>
</comment>
<dbReference type="InterPro" id="IPR002156">
    <property type="entry name" value="RNaseH_domain"/>
</dbReference>
<dbReference type="PROSITE" id="PS50878">
    <property type="entry name" value="RT_POL"/>
    <property type="match status" value="1"/>
</dbReference>
<dbReference type="SUPFAM" id="SSF53335">
    <property type="entry name" value="S-adenosyl-L-methionine-dependent methyltransferases"/>
    <property type="match status" value="1"/>
</dbReference>
<feature type="transmembrane region" description="Helical" evidence="8">
    <location>
        <begin position="238"/>
        <end position="263"/>
    </location>
</feature>
<evidence type="ECO:0000259" key="9">
    <source>
        <dbReference type="PROSITE" id="PS50878"/>
    </source>
</evidence>
<reference evidence="11 12" key="1">
    <citation type="submission" date="2024-02" db="EMBL/GenBank/DDBJ databases">
        <authorList>
            <person name="Chen Y."/>
            <person name="Shah S."/>
            <person name="Dougan E. K."/>
            <person name="Thang M."/>
            <person name="Chan C."/>
        </authorList>
    </citation>
    <scope>NUCLEOTIDE SEQUENCE [LARGE SCALE GENOMIC DNA]</scope>
</reference>
<dbReference type="Pfam" id="PF00145">
    <property type="entry name" value="DNA_methylase"/>
    <property type="match status" value="1"/>
</dbReference>
<keyword evidence="5 8" id="KW-1133">Transmembrane helix</keyword>
<dbReference type="Gene3D" id="3.30.420.10">
    <property type="entry name" value="Ribonuclease H-like superfamily/Ribonuclease H"/>
    <property type="match status" value="1"/>
</dbReference>
<protein>
    <submittedName>
        <fullName evidence="11">Uncharacterized protein</fullName>
    </submittedName>
</protein>
<feature type="domain" description="Reverse transcriptase" evidence="9">
    <location>
        <begin position="2036"/>
        <end position="2284"/>
    </location>
</feature>
<evidence type="ECO:0000256" key="4">
    <source>
        <dbReference type="ARBA" id="ARBA00022692"/>
    </source>
</evidence>
<keyword evidence="6 8" id="KW-0472">Membrane</keyword>
<feature type="compositionally biased region" description="Polar residues" evidence="7">
    <location>
        <begin position="1406"/>
        <end position="1424"/>
    </location>
</feature>
<dbReference type="PANTHER" id="PTHR19446">
    <property type="entry name" value="REVERSE TRANSCRIPTASES"/>
    <property type="match status" value="1"/>
</dbReference>
<name>A0ABP0RCG4_9DINO</name>
<dbReference type="InterPro" id="IPR029063">
    <property type="entry name" value="SAM-dependent_MTases_sf"/>
</dbReference>
<evidence type="ECO:0000259" key="10">
    <source>
        <dbReference type="PROSITE" id="PS50879"/>
    </source>
</evidence>
<dbReference type="Gene3D" id="1.20.120.350">
    <property type="entry name" value="Voltage-gated potassium channels. Chain C"/>
    <property type="match status" value="1"/>
</dbReference>
<feature type="transmembrane region" description="Helical" evidence="8">
    <location>
        <begin position="2904"/>
        <end position="2932"/>
    </location>
</feature>
<dbReference type="Gene3D" id="3.40.50.150">
    <property type="entry name" value="Vaccinia Virus protein VP39"/>
    <property type="match status" value="1"/>
</dbReference>
<dbReference type="InterPro" id="IPR000477">
    <property type="entry name" value="RT_dom"/>
</dbReference>
<keyword evidence="2" id="KW-0489">Methyltransferase</keyword>
<dbReference type="InterPro" id="IPR012337">
    <property type="entry name" value="RNaseH-like_sf"/>
</dbReference>
<evidence type="ECO:0000313" key="12">
    <source>
        <dbReference type="Proteomes" id="UP001642484"/>
    </source>
</evidence>
<evidence type="ECO:0000313" key="11">
    <source>
        <dbReference type="EMBL" id="CAK9096896.1"/>
    </source>
</evidence>
<sequence>MAQEEEEDPGCCVQSPVMLQRQLSSRVPIRKLQLHIAYLRRSASCTHLAHAGEFGELMFESSVQEWLSARALAKELERAMKEILLAGDTNRLVAELTFVRINDLAAPPEPLHPLMYVEPFVAFLIICNGIMIGLQTYDELSVWVGWTSLEIVFAAFLVLEIILRMHLLGCSTFWCGEDKLWNLFDVLLGITGITDVTVELVNQRRSEIPTSLLRFCRLIRLVRIVKVFRLKFMKDLRLMVKGLVAGLRTLSLAFTLLLAVIYVQLGRFFATGEWRIPQVSVCQSCFVEGLSDEFQDRITVYDVLVNRECMGFVLRIDVSTVVVQRAQLSVDDLHEVKELCSGLAWFPCQPFSKQGDKLGMKDSRSMVFEGVARAAWLMQPGLLLLECVTEAGSIPEINSVLATLASGLNFGVRTIELALEDVWPCKRHRWWAVLTIAPWLPAELKSWPSFAFPTVRDVIPEWPVWPEHEEAQLELGGIELQAFHEPSFGGGDRVLQMNGKAPTFLHSYGSQLVACPCKCRSGGLSPARLERAGLRGVYVHSQMSNMPRWLHPKELAVLQTIMPDIVLDDDLRASLVMLGQIAAPAQALWLLSQIWLPLREVNISPEAALKKYLDELLCRRYHVFPPSAIPDRSLMHVWHDQGGELVAVSSVQQVKDFTDAEERLLSDVEVQLWDGRSKLKCTDVLHSAGLSGAYTVVKIEKPRQTAASPLVLVKLISGEMTWQTLLASGSFVFEAFWRLRLQVEPTSLKDDHDGCWFPDSRIWEDVTLLDVPVISSGPLDSGVCLQQPQDEITGPQLQRAIDELMLSPSGPGEVLLTVDQVRVLIQAPIHLPSKVSHRCGQCLVFHGVFQSCGHWAMFSCVRRETSVEVHYFDGVIHLLERELREIGTWAGRLWGLSQVDVLFARTVVQPRPHLSAAVALAHLRQACSLMQAPSPDDLEHWHETLMQPIQSVNTADSDVDMETAVEGLELRAMMRFAEHIAAEATTAVTLVPLQSSVNLGHGNPVDATLFVQSAWPLAAPLVLFVESAHHWLLFVIRLHDDWLDIEYYDGLPHGHDLVVNTVAAWAQETLQARGFVLHYVTGLTQQQHDHCGVIALANFAMIANSDEHWTQEQLTNLHALLQDSWEVSHSVWACGGSEGQAGSLAQQLADLLITKGVAEEQYGVAASMKKRDGKRAKQETQPLHINPQQLSLIDGSFVDSAGNSVRQIQLADVSNQASGLAFATVNEASPYLQEGKSLSISPLALLTTSPVPHEQVGLLPVQNLRFPVLYQGTQEPVLVQGSLIQLGDEIITRQLERNPPSLEALPTETMRLIVFRDEFEAAGGSWDSMCQGFGVVWLNQMGFKEADHKKKTVDGAVKSMLNVKEAPSVLSSFRTKEHMKSQQRAKPAEAKSSGAGASSDPWLQSDPWQSFKPTQPRTQGSEVTETAKQKLEEVEKKLRSDMKDVIRKELEEQAAYAEDAAMQSTWDADVRLCRLETSIGEIKAQNSRYDQWFEHQAQVQAELNGRVDHLSEGLRNQKEQMVALDQAVHKQGSDAQSSFVCLAEDMRKGFSHIEAMFANFSQDKRQRKVVSFEDDANPHKERGSGGSFARIQFDSVDGTAVSYHDIGSGIRWSARPLWWWPLQCFRQGEALNPGPHPSADELFHVGTTNPTGLRGKEHVYGDLPYGIWGIAETHLSQAGMQPALASLRATGRCGGNQWFQQWANAYEQSLAGYVDLPGGGLPPGARGDLRLVSDFACRGVQLWYRQARRLQALVQSLQRGTMTASAQAHRVETWAAIVRAAGFHGGFVNWWRTRPVQHQGLPGELPTGVPSLMVAQQLLVDFTSNFRKLESWQLRRQQEISRAQLTAQRELVFKKVRLHEKEYLDTLLQTEETEILAVAEDGSEIHLEHAIGEGPCDSQFWLVDSMTTIQLERKEADVYTVKDADCLLMAGQSIVCQSVCSQVPTILEVLGSFWTARWQKHSSVSESDWNRILAFGRAFMPKSRLEYKHLDVHGWHDVNTRYNDRAARGPDGFHGRDLQLAPQSFQSALLELLTAIEEQRIEWPDQLLTGFVACLAKTVTAAEAAHFRPIIIFSTIYRSWSTARARPLLAHLATLATDTQLGFLPGKEALQISFMIQGLVELCVSAGSALQGLVTDIQKAFENIPRLPVMRLAQHTGAPQEILQAWDSFLTKMERRFQIRGEIGPPHRSTCGVPEGCALSCYAMGIIDLSFHFYFRHFAPSTVPLSFVDNLGILSESVAQLQHGHIVLQEFLSLWKLDMDARKSWTWSTKPADKAALQLMGLEVRTSAGDLGAQHSYSAQRRIAVQRERIASLDPLWIRLRKLGADDRLKQMALQQAFWPRALHGISVCLLGPSHIQALRTAAVRALRHGAAGASPLVRLSLLAPMKTDPGFYQITRVLTDFRRMARKQDMVIDLWHQHHRGFDGTLRAGPFSKLLEVFEPLGWRVINPPLVCTHLGTEIDLLLIPEPQLMHLLEDAWTDWISSELQSRSDFDGLTRINLAVLRRAHKKLHGLHFAQIAALQEGAFCTGVQQAKFDTMKTPDCPFCQVPDDLDHRCMTCKMLTEVHQRHEGIRSQWGQLTVAQRHRLMPEKFPRWEAYQRALGSLACPHFVYEEVETIFDWVDLFVDGSCLTPDLPECSLSSWALVSATHACTLSSGIVPGFHHSSDRAELVALLSALTWAVEWGGAVVCWTDSAYTATGVWRLLDHIHDPPFDSNTDLWLRCADLLMQLTGKFRCHHIPGHMQEAACDDPVQGWLAHWNHLADRAAFAAHSMHAEQVRVLRGQLVAHQRSELQKMVDLQLLHTEVASAWNELRKKHEASVREMEAQEEMAPVTLPNEELEGAVFLDCFPNNWLAVVQSSELAVNFGLFGFKLMQSMFTSFRCFTGECTNDLGFPMTSLLADRFGIGFVAAYIASYMLVSLGIFNVILAVYVEITMKAAKETDATTAEQYARESIRVARTTRELLKKFAAAYRIFQELEEQDQVSRIEFRSATAIFTDEDALRPLPKSFSCW</sequence>
<proteinExistence type="predicted"/>
<dbReference type="Pfam" id="PF00520">
    <property type="entry name" value="Ion_trans"/>
    <property type="match status" value="1"/>
</dbReference>
<evidence type="ECO:0000256" key="8">
    <source>
        <dbReference type="SAM" id="Phobius"/>
    </source>
</evidence>
<keyword evidence="12" id="KW-1185">Reference proteome</keyword>
<dbReference type="SUPFAM" id="SSF81324">
    <property type="entry name" value="Voltage-gated potassium channels"/>
    <property type="match status" value="1"/>
</dbReference>
<comment type="subcellular location">
    <subcellularLocation>
        <location evidence="1">Membrane</location>
        <topology evidence="1">Multi-pass membrane protein</topology>
    </subcellularLocation>
</comment>
<dbReference type="Proteomes" id="UP001642484">
    <property type="component" value="Unassembled WGS sequence"/>
</dbReference>
<evidence type="ECO:0000256" key="5">
    <source>
        <dbReference type="ARBA" id="ARBA00022989"/>
    </source>
</evidence>
<dbReference type="InterPro" id="IPR027359">
    <property type="entry name" value="Volt_channel_dom_sf"/>
</dbReference>
<feature type="compositionally biased region" description="Low complexity" evidence="7">
    <location>
        <begin position="1390"/>
        <end position="1399"/>
    </location>
</feature>
<dbReference type="EMBL" id="CAXAMN010025672">
    <property type="protein sequence ID" value="CAK9096896.1"/>
    <property type="molecule type" value="Genomic_DNA"/>
</dbReference>
<feature type="transmembrane region" description="Helical" evidence="8">
    <location>
        <begin position="143"/>
        <end position="163"/>
    </location>
</feature>
<evidence type="ECO:0000256" key="6">
    <source>
        <dbReference type="ARBA" id="ARBA00023136"/>
    </source>
</evidence>
<keyword evidence="3" id="KW-0808">Transferase</keyword>
<accession>A0ABP0RCG4</accession>
<feature type="transmembrane region" description="Helical" evidence="8">
    <location>
        <begin position="120"/>
        <end position="137"/>
    </location>
</feature>